<keyword evidence="3" id="KW-0067">ATP-binding</keyword>
<dbReference type="PRINTS" id="PR00301">
    <property type="entry name" value="HEATSHOCK70"/>
</dbReference>
<dbReference type="InterPro" id="IPR018181">
    <property type="entry name" value="Heat_shock_70_CS"/>
</dbReference>
<dbReference type="FunFam" id="3.30.30.30:FF:000003">
    <property type="entry name" value="Heat shock protein 9"/>
    <property type="match status" value="1"/>
</dbReference>
<evidence type="ECO:0000256" key="2">
    <source>
        <dbReference type="ARBA" id="ARBA00022741"/>
    </source>
</evidence>
<dbReference type="PANTHER" id="PTHR19375">
    <property type="entry name" value="HEAT SHOCK PROTEIN 70KDA"/>
    <property type="match status" value="1"/>
</dbReference>
<dbReference type="Proteomes" id="UP000028761">
    <property type="component" value="Chromosome 6"/>
</dbReference>
<reference evidence="4 5" key="1">
    <citation type="submission" date="2012-03" db="EMBL/GenBank/DDBJ databases">
        <title>Whole Genome Assembly of Papio anubis.</title>
        <authorList>
            <person name="Liu Y.L."/>
            <person name="Abraham K.A."/>
            <person name="Akbar H.A."/>
            <person name="Ali S.A."/>
            <person name="Anosike U.A."/>
            <person name="Aqrawi P.A."/>
            <person name="Arias F.A."/>
            <person name="Attaway T.A."/>
            <person name="Awwad R.A."/>
            <person name="Babu C.B."/>
            <person name="Bandaranaike D.B."/>
            <person name="Battles P.B."/>
            <person name="Bell A.B."/>
            <person name="Beltran B.B."/>
            <person name="Berhane-Mersha D.B."/>
            <person name="Bess C.B."/>
            <person name="Bickham C.B."/>
            <person name="Bolden T.B."/>
            <person name="Carter K.C."/>
            <person name="Chau D.C."/>
            <person name="Chavez A.C."/>
            <person name="Clerc-Blankenburg K.C."/>
            <person name="Coyle M.C."/>
            <person name="Dao M.D."/>
            <person name="Davila M.L.D."/>
            <person name="Davy-Carroll L.D."/>
            <person name="Denson S.D."/>
            <person name="Dinh H.D."/>
            <person name="Fernandez S.F."/>
            <person name="Fernando P.F."/>
            <person name="Forbes L.F."/>
            <person name="Francis C.F."/>
            <person name="Francisco L.F."/>
            <person name="Fu Q.F."/>
            <person name="Garcia-Iii R.G."/>
            <person name="Garrett T.G."/>
            <person name="Gross S.G."/>
            <person name="Gubbala S.G."/>
            <person name="Hirani K.H."/>
            <person name="Hogues M.H."/>
            <person name="Hollins B.H."/>
            <person name="Jackson L.J."/>
            <person name="Javaid M.J."/>
            <person name="Jhangiani S.J."/>
            <person name="Johnson A.J."/>
            <person name="Johnson B.J."/>
            <person name="Jones J.J."/>
            <person name="Joshi V.J."/>
            <person name="Kalu J.K."/>
            <person name="Khan N.K."/>
            <person name="Korchina V.K."/>
            <person name="Kovar C.K."/>
            <person name="Lago L.L."/>
            <person name="Lara F.L."/>
            <person name="Le T.-K.L."/>
            <person name="Lee S.L."/>
            <person name="Legall-Iii F.L."/>
            <person name="Lemon S.L."/>
            <person name="Liu J.L."/>
            <person name="Liu Y.-S.L."/>
            <person name="Liyanage D.L."/>
            <person name="Lopez J.L."/>
            <person name="Lorensuhewa L.L."/>
            <person name="Mata R.M."/>
            <person name="Mathew T.M."/>
            <person name="Mercado C.M."/>
            <person name="Mercado I.M."/>
            <person name="Morales K.M."/>
            <person name="Morgan M.M."/>
            <person name="Munidasa M.M."/>
            <person name="Ngo D.N."/>
            <person name="Nguyen L.N."/>
            <person name="Nguyen T.N."/>
            <person name="Nguyen N.N."/>
            <person name="Obregon M.O."/>
            <person name="Okwuonu G.O."/>
            <person name="Ongeri F.O."/>
            <person name="Onwere C.O."/>
            <person name="Osifeso I.O."/>
            <person name="Parra A.P."/>
            <person name="Patil S.P."/>
            <person name="Perez A.P."/>
            <person name="Perez Y.P."/>
            <person name="Pham C.P."/>
            <person name="Pu L.-L.P."/>
            <person name="Puazo M.P."/>
            <person name="Quiroz J.Q."/>
            <person name="Rouhana J.R."/>
            <person name="Ruiz M.R."/>
            <person name="Ruiz S.-J.R."/>
            <person name="Saada N.S."/>
            <person name="Santibanez J.S."/>
            <person name="Scheel M.S."/>
            <person name="Schneider B.S."/>
            <person name="Simmons D.S."/>
            <person name="Sisson I.S."/>
            <person name="Tang L.-Y.T."/>
            <person name="Thornton R.T."/>
            <person name="Tisius J.T."/>
            <person name="Toledanes G.T."/>
            <person name="Trejos Z.T."/>
            <person name="Usmani K.U."/>
            <person name="Varghese R.V."/>
            <person name="Vattathil S.V."/>
            <person name="Vee V.V."/>
            <person name="Walker D.W."/>
            <person name="Weissenberger G.W."/>
            <person name="White C.W."/>
            <person name="Williams A.W."/>
            <person name="Woodworth J.W."/>
            <person name="Wright R.W."/>
            <person name="Zhu Y.Z."/>
            <person name="Han Y.H."/>
            <person name="Newsham I.N."/>
            <person name="Nazareth L.N."/>
            <person name="Worley K.W."/>
            <person name="Muzny D.M."/>
            <person name="Rogers J.R."/>
            <person name="Gibbs R.G."/>
        </authorList>
    </citation>
    <scope>NUCLEOTIDE SEQUENCE [LARGE SCALE GENOMIC DNA]</scope>
</reference>
<reference evidence="4" key="3">
    <citation type="submission" date="2025-09" db="UniProtKB">
        <authorList>
            <consortium name="Ensembl"/>
        </authorList>
    </citation>
    <scope>IDENTIFICATION</scope>
</reference>
<dbReference type="InterPro" id="IPR043129">
    <property type="entry name" value="ATPase_NBD"/>
</dbReference>
<accession>A0A096NY38</accession>
<reference evidence="4" key="2">
    <citation type="submission" date="2025-08" db="UniProtKB">
        <authorList>
            <consortium name="Ensembl"/>
        </authorList>
    </citation>
    <scope>IDENTIFICATION</scope>
</reference>
<organism evidence="4 5">
    <name type="scientific">Papio anubis</name>
    <name type="common">Olive baboon</name>
    <dbReference type="NCBI Taxonomy" id="9555"/>
    <lineage>
        <taxon>Eukaryota</taxon>
        <taxon>Metazoa</taxon>
        <taxon>Chordata</taxon>
        <taxon>Craniata</taxon>
        <taxon>Vertebrata</taxon>
        <taxon>Euteleostomi</taxon>
        <taxon>Mammalia</taxon>
        <taxon>Eutheria</taxon>
        <taxon>Euarchontoglires</taxon>
        <taxon>Primates</taxon>
        <taxon>Haplorrhini</taxon>
        <taxon>Catarrhini</taxon>
        <taxon>Cercopithecidae</taxon>
        <taxon>Cercopithecinae</taxon>
        <taxon>Papio</taxon>
    </lineage>
</organism>
<keyword evidence="5" id="KW-1185">Reference proteome</keyword>
<evidence type="ECO:0000313" key="5">
    <source>
        <dbReference type="Proteomes" id="UP000028761"/>
    </source>
</evidence>
<dbReference type="SUPFAM" id="SSF53067">
    <property type="entry name" value="Actin-like ATPase domain"/>
    <property type="match status" value="1"/>
</dbReference>
<dbReference type="OMA" id="QTHESSE"/>
<comment type="similarity">
    <text evidence="1">Belongs to the heat shock protein 70 family.</text>
</comment>
<dbReference type="PROSITE" id="PS00297">
    <property type="entry name" value="HSP70_1"/>
    <property type="match status" value="1"/>
</dbReference>
<keyword evidence="2" id="KW-0547">Nucleotide-binding</keyword>
<name>A0A096NY38_PAPAN</name>
<sequence>SISSPSRGPTAARHQDGWNGLSHEAFAIVSRRDYASEAIKGAVVGIDLGTTNSCTAVMEGKQAKVLENAEGARITPSAVAFTADGERLVGMPAKRQAVTNPKNTFNATKRLIGRQNDDPVVQKDIKNVPFKSVRASNGDAWVEAHGKLYSPSQTGVFVIRGEIHKWGHLGGED</sequence>
<dbReference type="InterPro" id="IPR013126">
    <property type="entry name" value="Hsp_70_fam"/>
</dbReference>
<protein>
    <submittedName>
        <fullName evidence="4">Uncharacterized protein</fullName>
    </submittedName>
</protein>
<dbReference type="GeneTree" id="ENSGT00920000149123"/>
<dbReference type="STRING" id="9555.ENSPANP00000017998"/>
<dbReference type="AlphaFoldDB" id="A0A096NY38"/>
<dbReference type="Pfam" id="PF00012">
    <property type="entry name" value="HSP70"/>
    <property type="match status" value="1"/>
</dbReference>
<dbReference type="Ensembl" id="ENSPANT00000001525.3">
    <property type="protein sequence ID" value="ENSPANP00000017998.3"/>
    <property type="gene ID" value="ENSPANG00000021883.3"/>
</dbReference>
<dbReference type="HOGENOM" id="CLU_005965_2_1_1"/>
<proteinExistence type="inferred from homology"/>
<dbReference type="GO" id="GO:0140662">
    <property type="term" value="F:ATP-dependent protein folding chaperone"/>
    <property type="evidence" value="ECO:0007669"/>
    <property type="project" value="InterPro"/>
</dbReference>
<evidence type="ECO:0000256" key="1">
    <source>
        <dbReference type="ARBA" id="ARBA00007381"/>
    </source>
</evidence>
<evidence type="ECO:0000256" key="3">
    <source>
        <dbReference type="ARBA" id="ARBA00022840"/>
    </source>
</evidence>
<dbReference type="Gene3D" id="3.30.420.40">
    <property type="match status" value="1"/>
</dbReference>
<dbReference type="eggNOG" id="KOG0102">
    <property type="taxonomic scope" value="Eukaryota"/>
</dbReference>
<evidence type="ECO:0000313" key="4">
    <source>
        <dbReference type="Ensembl" id="ENSPANP00000017998.3"/>
    </source>
</evidence>
<dbReference type="Bgee" id="ENSPANG00000021883">
    <property type="expression patterns" value="Expressed in smooth muscle tissue"/>
</dbReference>
<dbReference type="FunFam" id="3.30.420.40:FF:000028">
    <property type="entry name" value="heat shock 70 kDa protein-like"/>
    <property type="match status" value="1"/>
</dbReference>
<dbReference type="GO" id="GO:0005524">
    <property type="term" value="F:ATP binding"/>
    <property type="evidence" value="ECO:0007669"/>
    <property type="project" value="UniProtKB-KW"/>
</dbReference>